<dbReference type="InterPro" id="IPR013929">
    <property type="entry name" value="RPAP1_C"/>
</dbReference>
<dbReference type="EMBL" id="NIVC01000843">
    <property type="protein sequence ID" value="PAA76097.1"/>
    <property type="molecule type" value="Genomic_DNA"/>
</dbReference>
<feature type="compositionally biased region" description="Polar residues" evidence="5">
    <location>
        <begin position="122"/>
        <end position="139"/>
    </location>
</feature>
<reference evidence="9 10" key="1">
    <citation type="submission" date="2017-06" db="EMBL/GenBank/DDBJ databases">
        <title>A platform for efficient transgenesis in Macrostomum lignano, a flatworm model organism for stem cell research.</title>
        <authorList>
            <person name="Berezikov E."/>
        </authorList>
    </citation>
    <scope>NUCLEOTIDE SEQUENCE [LARGE SCALE GENOMIC DNA]</scope>
    <source>
        <strain evidence="9">DV1</strain>
        <tissue evidence="9">Whole organism</tissue>
    </source>
</reference>
<feature type="region of interest" description="Disordered" evidence="5">
    <location>
        <begin position="118"/>
        <end position="145"/>
    </location>
</feature>
<evidence type="ECO:0008006" key="11">
    <source>
        <dbReference type="Google" id="ProtNLM"/>
    </source>
</evidence>
<feature type="compositionally biased region" description="Low complexity" evidence="5">
    <location>
        <begin position="53"/>
        <end position="63"/>
    </location>
</feature>
<evidence type="ECO:0000259" key="8">
    <source>
        <dbReference type="Pfam" id="PF25766"/>
    </source>
</evidence>
<gene>
    <name evidence="9" type="ORF">BOX15_Mlig033336g20</name>
</gene>
<feature type="non-terminal residue" evidence="9">
    <location>
        <position position="1"/>
    </location>
</feature>
<comment type="caution">
    <text evidence="9">The sequence shown here is derived from an EMBL/GenBank/DDBJ whole genome shotgun (WGS) entry which is preliminary data.</text>
</comment>
<feature type="domain" description="RPAP1 C-terminal" evidence="6">
    <location>
        <begin position="319"/>
        <end position="384"/>
    </location>
</feature>
<comment type="similarity">
    <text evidence="2">Belongs to the RPAP1 family.</text>
</comment>
<evidence type="ECO:0000259" key="6">
    <source>
        <dbReference type="Pfam" id="PF08620"/>
    </source>
</evidence>
<organism evidence="9 10">
    <name type="scientific">Macrostomum lignano</name>
    <dbReference type="NCBI Taxonomy" id="282301"/>
    <lineage>
        <taxon>Eukaryota</taxon>
        <taxon>Metazoa</taxon>
        <taxon>Spiralia</taxon>
        <taxon>Lophotrochozoa</taxon>
        <taxon>Platyhelminthes</taxon>
        <taxon>Rhabditophora</taxon>
        <taxon>Macrostomorpha</taxon>
        <taxon>Macrostomida</taxon>
        <taxon>Macrostomidae</taxon>
        <taxon>Macrostomum</taxon>
    </lineage>
</organism>
<dbReference type="PANTHER" id="PTHR21483">
    <property type="entry name" value="RNA POLYMERASE II-ASSOCIATED PROTEIN 1"/>
    <property type="match status" value="1"/>
</dbReference>
<dbReference type="InterPro" id="IPR013930">
    <property type="entry name" value="RPAP1_N"/>
</dbReference>
<dbReference type="Proteomes" id="UP000215902">
    <property type="component" value="Unassembled WGS sequence"/>
</dbReference>
<sequence>LCLKNNTNKIMDRIDDSGAFCKRPSTKDDFLDLVNQSESLANQRKRSKKAAADEAAGAAATTTGNSESMDADALLDKHDRHITAVLSGIRECSFTDRDAANVSITPCPMGFPRAFHRDDESSVQSLPSKPSFSATSATGPASAVGGGCRKPSLFAMRMQQKQQNAHECAANQTATPPASSAVSVSASRPKSRILIGSGVSPFAPEAVVRDISEENWRRLDSLPREEILKEKQRLEDSIDPRLLAFFKQAKKDAATGRQSQRQQGPKQQQKQQHVSKPKADPSQSVPSESAATTPRLESEKLAWTRDPQLPVPNSSSASEARFDLSGKLIAPDADLPTHLGLHHHGDEPHRAGYSVPELFTLARSTVLQQRVLAFTILARALDRWHRGELAAELQGCLPDQLQDSGLLFLCRVALDDANAPLAGIEAALDCLRAALSPCADVEECRLGRLQVWTGFTAVQGLRPDLKDANLDELSLNNFDQDEDSVETDDDLMRRDPCQGLLRTRLLARLARLLPRLGALGLGACGAVLTRLTRHSRRVARLVLDAPGCLVKKFIDRCLSYSSESNNLAVAVWAFRLARALRLALPAPLDLPCLSSAGCRTALALVWPGVSAAEPLWLRAALLPGLELGNIADYLAAQPELAAEQLAPLIRRCIRDSDLVTAEAVGGVLDSLISVVNNSHNAGTSAAELLETVDATSGFVWEVAAPWATSQAAPQTASWHSIGTAALLLRVRLSALIARHAGSNPTRLQREAAAAAGGGSLVSGLLHQLASLSSQYRSQASILLASRRCRRSARLTSLASRRLPQLCSSAAFCQQPAKIDNDSAVDSGSTTQSIVCSLFDDVQLQEADNTTSSSISNSSCGVLLQLVLLSRLVVERLPDLLTKEDAQLLSTGLADLLTSGFELAAHPVGSLCSGFIQLELRLLCEAAHLFQRLSLLSTPVRSSWSSFAGLVAFLAGALPSGMEAQLRQLFDRLLFTPDFVDSLSSDSTGVDLELKRRARDCLATARDVYSAMIGPEIGQARIAGPLLPQDWVWLPLLTTRADDEEEDTDEAAREAAARWAALLDSFGLAPSPCPAARLARLLAVLSASSSPTPAALQPLVAACCRPRFLRSLDTEAPVPGVANFYDAWTDALRHYQGAGYGDAHFANALLIPCGLRHHVKYRRAIWGEMSACLRVLPLRFDQLLLPLEHLLGDGERSLEMLRLYAQELLSSRVACERSPVPYALAVHHLSVFLYQRLPDDTPVAAEFRTVLWSHLLSLHKTESSSKLSQKDRQQRLLLAHLVLCDRCESPLLRLHTCGLPAGRLRVIVSYLDGSAAEADRLVSACVAALE</sequence>
<feature type="compositionally biased region" description="Polar residues" evidence="5">
    <location>
        <begin position="281"/>
        <end position="292"/>
    </location>
</feature>
<evidence type="ECO:0000256" key="4">
    <source>
        <dbReference type="ARBA" id="ARBA00023242"/>
    </source>
</evidence>
<accession>A0A267FSQ4</accession>
<evidence type="ECO:0000256" key="1">
    <source>
        <dbReference type="ARBA" id="ARBA00004123"/>
    </source>
</evidence>
<keyword evidence="4" id="KW-0539">Nucleus</keyword>
<dbReference type="GO" id="GO:0006366">
    <property type="term" value="P:transcription by RNA polymerase II"/>
    <property type="evidence" value="ECO:0007669"/>
    <property type="project" value="InterPro"/>
</dbReference>
<dbReference type="InterPro" id="IPR057989">
    <property type="entry name" value="TPR_RPAP1/MINIYO-like"/>
</dbReference>
<dbReference type="Pfam" id="PF25766">
    <property type="entry name" value="TPR_RPAP1"/>
    <property type="match status" value="1"/>
</dbReference>
<feature type="region of interest" description="Disordered" evidence="5">
    <location>
        <begin position="250"/>
        <end position="318"/>
    </location>
</feature>
<dbReference type="OrthoDB" id="348201at2759"/>
<feature type="domain" description="RPAP1/MINIYO-like TPR repeats" evidence="8">
    <location>
        <begin position="1072"/>
        <end position="1235"/>
    </location>
</feature>
<dbReference type="Pfam" id="PF08620">
    <property type="entry name" value="RPAP1_C"/>
    <property type="match status" value="1"/>
</dbReference>
<evidence type="ECO:0000313" key="9">
    <source>
        <dbReference type="EMBL" id="PAA76097.1"/>
    </source>
</evidence>
<evidence type="ECO:0000313" key="10">
    <source>
        <dbReference type="Proteomes" id="UP000215902"/>
    </source>
</evidence>
<dbReference type="InterPro" id="IPR039913">
    <property type="entry name" value="RPAP1/Rba50"/>
</dbReference>
<evidence type="ECO:0000256" key="3">
    <source>
        <dbReference type="ARBA" id="ARBA00023163"/>
    </source>
</evidence>
<dbReference type="Pfam" id="PF08621">
    <property type="entry name" value="RPAP1_N"/>
    <property type="match status" value="1"/>
</dbReference>
<feature type="region of interest" description="Disordered" evidence="5">
    <location>
        <begin position="42"/>
        <end position="65"/>
    </location>
</feature>
<keyword evidence="3" id="KW-0804">Transcription</keyword>
<keyword evidence="10" id="KW-1185">Reference proteome</keyword>
<evidence type="ECO:0000256" key="2">
    <source>
        <dbReference type="ARBA" id="ARBA00009953"/>
    </source>
</evidence>
<protein>
    <recommendedName>
        <fullName evidence="11">RNA polymerase II-associated protein 1 C-terminal domain-containing protein</fullName>
    </recommendedName>
</protein>
<dbReference type="PANTHER" id="PTHR21483:SF18">
    <property type="entry name" value="RNA POLYMERASE II-ASSOCIATED PROTEIN 1"/>
    <property type="match status" value="1"/>
</dbReference>
<name>A0A267FSQ4_9PLAT</name>
<proteinExistence type="inferred from homology"/>
<dbReference type="STRING" id="282301.A0A267FSQ4"/>
<evidence type="ECO:0000259" key="7">
    <source>
        <dbReference type="Pfam" id="PF08621"/>
    </source>
</evidence>
<evidence type="ECO:0000256" key="5">
    <source>
        <dbReference type="SAM" id="MobiDB-lite"/>
    </source>
</evidence>
<feature type="compositionally biased region" description="Low complexity" evidence="5">
    <location>
        <begin position="256"/>
        <end position="272"/>
    </location>
</feature>
<feature type="domain" description="RPAP1 N-terminal" evidence="7">
    <location>
        <begin position="210"/>
        <end position="251"/>
    </location>
</feature>
<comment type="subcellular location">
    <subcellularLocation>
        <location evidence="1">Nucleus</location>
    </subcellularLocation>
</comment>